<evidence type="ECO:0000256" key="1">
    <source>
        <dbReference type="ARBA" id="ARBA00004651"/>
    </source>
</evidence>
<evidence type="ECO:0000256" key="7">
    <source>
        <dbReference type="ARBA" id="ARBA00023136"/>
    </source>
</evidence>
<dbReference type="GO" id="GO:0005886">
    <property type="term" value="C:plasma membrane"/>
    <property type="evidence" value="ECO:0007669"/>
    <property type="project" value="UniProtKB-SubCell"/>
</dbReference>
<feature type="transmembrane region" description="Helical" evidence="9">
    <location>
        <begin position="233"/>
        <end position="261"/>
    </location>
</feature>
<dbReference type="EMBL" id="CADCVL010000032">
    <property type="protein sequence ID" value="CAA9464875.1"/>
    <property type="molecule type" value="Genomic_DNA"/>
</dbReference>
<feature type="transmembrane region" description="Helical" evidence="9">
    <location>
        <begin position="59"/>
        <end position="89"/>
    </location>
</feature>
<gene>
    <name evidence="10" type="ORF">AVDCRST_MAG65-175</name>
</gene>
<evidence type="ECO:0000256" key="2">
    <source>
        <dbReference type="ARBA" id="ARBA00022448"/>
    </source>
</evidence>
<dbReference type="InterPro" id="IPR001851">
    <property type="entry name" value="ABC_transp_permease"/>
</dbReference>
<feature type="transmembrane region" description="Helical" evidence="9">
    <location>
        <begin position="154"/>
        <end position="171"/>
    </location>
</feature>
<evidence type="ECO:0000256" key="8">
    <source>
        <dbReference type="ARBA" id="ARBA00037998"/>
    </source>
</evidence>
<keyword evidence="5" id="KW-0029">Amino-acid transport</keyword>
<proteinExistence type="inferred from homology"/>
<dbReference type="Pfam" id="PF02653">
    <property type="entry name" value="BPD_transp_2"/>
    <property type="match status" value="1"/>
</dbReference>
<dbReference type="GO" id="GO:0006865">
    <property type="term" value="P:amino acid transport"/>
    <property type="evidence" value="ECO:0007669"/>
    <property type="project" value="UniProtKB-KW"/>
</dbReference>
<keyword evidence="6 9" id="KW-1133">Transmembrane helix</keyword>
<feature type="transmembrane region" description="Helical" evidence="9">
    <location>
        <begin position="268"/>
        <end position="289"/>
    </location>
</feature>
<keyword evidence="2" id="KW-0813">Transport</keyword>
<name>A0A6J4R935_9ACTN</name>
<keyword evidence="4 9" id="KW-0812">Transmembrane</keyword>
<dbReference type="AlphaFoldDB" id="A0A6J4R935"/>
<dbReference type="CDD" id="cd06582">
    <property type="entry name" value="TM_PBP1_LivH_like"/>
    <property type="match status" value="1"/>
</dbReference>
<dbReference type="InterPro" id="IPR052157">
    <property type="entry name" value="BCAA_transport_permease"/>
</dbReference>
<evidence type="ECO:0000256" key="5">
    <source>
        <dbReference type="ARBA" id="ARBA00022970"/>
    </source>
</evidence>
<protein>
    <submittedName>
        <fullName evidence="10">High-affinity branched-chain amino acid transport system permease protein LivH</fullName>
    </submittedName>
</protein>
<organism evidence="10">
    <name type="scientific">uncultured Solirubrobacteraceae bacterium</name>
    <dbReference type="NCBI Taxonomy" id="1162706"/>
    <lineage>
        <taxon>Bacteria</taxon>
        <taxon>Bacillati</taxon>
        <taxon>Actinomycetota</taxon>
        <taxon>Thermoleophilia</taxon>
        <taxon>Solirubrobacterales</taxon>
        <taxon>Solirubrobacteraceae</taxon>
        <taxon>environmental samples</taxon>
    </lineage>
</organism>
<feature type="transmembrane region" description="Helical" evidence="9">
    <location>
        <begin position="101"/>
        <end position="122"/>
    </location>
</feature>
<dbReference type="GO" id="GO:0022857">
    <property type="term" value="F:transmembrane transporter activity"/>
    <property type="evidence" value="ECO:0007669"/>
    <property type="project" value="InterPro"/>
</dbReference>
<evidence type="ECO:0000256" key="9">
    <source>
        <dbReference type="SAM" id="Phobius"/>
    </source>
</evidence>
<comment type="subcellular location">
    <subcellularLocation>
        <location evidence="1">Cell membrane</location>
        <topology evidence="1">Multi-pass membrane protein</topology>
    </subcellularLocation>
</comment>
<evidence type="ECO:0000256" key="3">
    <source>
        <dbReference type="ARBA" id="ARBA00022475"/>
    </source>
</evidence>
<feature type="non-terminal residue" evidence="10">
    <location>
        <position position="1"/>
    </location>
</feature>
<dbReference type="PANTHER" id="PTHR11795">
    <property type="entry name" value="BRANCHED-CHAIN AMINO ACID TRANSPORT SYSTEM PERMEASE PROTEIN LIVH"/>
    <property type="match status" value="1"/>
</dbReference>
<evidence type="ECO:0000313" key="10">
    <source>
        <dbReference type="EMBL" id="CAA9464875.1"/>
    </source>
</evidence>
<keyword evidence="7 9" id="KW-0472">Membrane</keyword>
<reference evidence="10" key="1">
    <citation type="submission" date="2020-02" db="EMBL/GenBank/DDBJ databases">
        <authorList>
            <person name="Meier V. D."/>
        </authorList>
    </citation>
    <scope>NUCLEOTIDE SEQUENCE</scope>
    <source>
        <strain evidence="10">AVDCRST_MAG65</strain>
    </source>
</reference>
<keyword evidence="3" id="KW-1003">Cell membrane</keyword>
<feature type="transmembrane region" description="Helical" evidence="9">
    <location>
        <begin position="200"/>
        <end position="221"/>
    </location>
</feature>
<dbReference type="PANTHER" id="PTHR11795:SF445">
    <property type="entry name" value="AMINO ACID ABC TRANSPORTER PERMEASE PROTEIN"/>
    <property type="match status" value="1"/>
</dbReference>
<comment type="similarity">
    <text evidence="8">Belongs to the binding-protein-dependent transport system permease family. LivHM subfamily.</text>
</comment>
<evidence type="ECO:0000256" key="4">
    <source>
        <dbReference type="ARBA" id="ARBA00022692"/>
    </source>
</evidence>
<feature type="transmembrane region" description="Helical" evidence="9">
    <location>
        <begin position="17"/>
        <end position="39"/>
    </location>
</feature>
<sequence length="302" mass="31264">GEAAAGPQSRWERAPQLFVGGLQYGLVIAMAAIGLSLIFGTTGLTNFAHGELVTGGALLGYVFNVGLGLNLIPATLLAVVVGAAFGALLDRGLWRPLRRRGTGLIAALVVSIGLSLVLRYVYLYFYGGSQRSYAQYATQDPLEVGPVLILQRDLVIIAVALLVLIGIGLALSRTRIGKATRAVSDNPSLAASSGIDVERVINVVWVVGAGLAVLGGVFLALSQQVGYQLGQNALLLLFAGVTLGGLGTAYGALVGSLVIGVFTQLSTLFIPAELQVVGALVVLILILIVRPQGILGRAERIG</sequence>
<accession>A0A6J4R935</accession>
<evidence type="ECO:0000256" key="6">
    <source>
        <dbReference type="ARBA" id="ARBA00022989"/>
    </source>
</evidence>